<dbReference type="OrthoDB" id="5176208at2759"/>
<reference evidence="2 3" key="1">
    <citation type="journal article" date="2018" name="Sci. Rep.">
        <title>Comparative genomics provides insights into the lifestyle and reveals functional heterogeneity of dark septate endophytic fungi.</title>
        <authorList>
            <person name="Knapp D.G."/>
            <person name="Nemeth J.B."/>
            <person name="Barry K."/>
            <person name="Hainaut M."/>
            <person name="Henrissat B."/>
            <person name="Johnson J."/>
            <person name="Kuo A."/>
            <person name="Lim J.H.P."/>
            <person name="Lipzen A."/>
            <person name="Nolan M."/>
            <person name="Ohm R.A."/>
            <person name="Tamas L."/>
            <person name="Grigoriev I.V."/>
            <person name="Spatafora J.W."/>
            <person name="Nagy L.G."/>
            <person name="Kovacs G.M."/>
        </authorList>
    </citation>
    <scope>NUCLEOTIDE SEQUENCE [LARGE SCALE GENOMIC DNA]</scope>
    <source>
        <strain evidence="2 3">DSE2036</strain>
    </source>
</reference>
<keyword evidence="3" id="KW-1185">Reference proteome</keyword>
<dbReference type="STRING" id="97972.A0A2V1DM09"/>
<dbReference type="AlphaFoldDB" id="A0A2V1DM09"/>
<dbReference type="EMBL" id="KZ805404">
    <property type="protein sequence ID" value="PVH98871.1"/>
    <property type="molecule type" value="Genomic_DNA"/>
</dbReference>
<feature type="chain" id="PRO_5015938755" evidence="1">
    <location>
        <begin position="20"/>
        <end position="197"/>
    </location>
</feature>
<dbReference type="Proteomes" id="UP000244855">
    <property type="component" value="Unassembled WGS sequence"/>
</dbReference>
<proteinExistence type="predicted"/>
<feature type="signal peptide" evidence="1">
    <location>
        <begin position="1"/>
        <end position="19"/>
    </location>
</feature>
<protein>
    <submittedName>
        <fullName evidence="2">Uncharacterized protein</fullName>
    </submittedName>
</protein>
<organism evidence="2 3">
    <name type="scientific">Periconia macrospinosa</name>
    <dbReference type="NCBI Taxonomy" id="97972"/>
    <lineage>
        <taxon>Eukaryota</taxon>
        <taxon>Fungi</taxon>
        <taxon>Dikarya</taxon>
        <taxon>Ascomycota</taxon>
        <taxon>Pezizomycotina</taxon>
        <taxon>Dothideomycetes</taxon>
        <taxon>Pleosporomycetidae</taxon>
        <taxon>Pleosporales</taxon>
        <taxon>Massarineae</taxon>
        <taxon>Periconiaceae</taxon>
        <taxon>Periconia</taxon>
    </lineage>
</organism>
<accession>A0A2V1DM09</accession>
<evidence type="ECO:0000256" key="1">
    <source>
        <dbReference type="SAM" id="SignalP"/>
    </source>
</evidence>
<sequence>MKFSSTIIAHAAFFPTILAIDFSGYAPQKGVQAEFQPFLKALVTAAEDPAATTEYTDYFPADGLQTTLTIQCVGANIVKCKQGFLPTDGSKKLIHFPTTVSIFDNNATATVYDSEGRIENTFVEGNCSQIYYKTRYTVLKTTEGIDQAPNLTPKPQAQVYWYHDYYINPINVPSDIPCDSQKTTVARRGKVAKAFTA</sequence>
<keyword evidence="1" id="KW-0732">Signal</keyword>
<evidence type="ECO:0000313" key="3">
    <source>
        <dbReference type="Proteomes" id="UP000244855"/>
    </source>
</evidence>
<name>A0A2V1DM09_9PLEO</name>
<gene>
    <name evidence="2" type="ORF">DM02DRAFT_530266</name>
</gene>
<evidence type="ECO:0000313" key="2">
    <source>
        <dbReference type="EMBL" id="PVH98871.1"/>
    </source>
</evidence>